<protein>
    <submittedName>
        <fullName evidence="1">Uncharacterized protein</fullName>
    </submittedName>
</protein>
<gene>
    <name evidence="1" type="ORF">QAD02_010236</name>
</gene>
<proteinExistence type="predicted"/>
<organism evidence="1 2">
    <name type="scientific">Eretmocerus hayati</name>
    <dbReference type="NCBI Taxonomy" id="131215"/>
    <lineage>
        <taxon>Eukaryota</taxon>
        <taxon>Metazoa</taxon>
        <taxon>Ecdysozoa</taxon>
        <taxon>Arthropoda</taxon>
        <taxon>Hexapoda</taxon>
        <taxon>Insecta</taxon>
        <taxon>Pterygota</taxon>
        <taxon>Neoptera</taxon>
        <taxon>Endopterygota</taxon>
        <taxon>Hymenoptera</taxon>
        <taxon>Apocrita</taxon>
        <taxon>Proctotrupomorpha</taxon>
        <taxon>Chalcidoidea</taxon>
        <taxon>Aphelinidae</taxon>
        <taxon>Aphelininae</taxon>
        <taxon>Eretmocerus</taxon>
    </lineage>
</organism>
<sequence>MIHMTDWQYKNKTNFLNLCHHRKDFGLDGEWHFCATSHGKGACDGLGGCSKRSGKKARSQRPTSGQIQNVEDLVQWTNTWDSKIITLFIPNREIEESERFLDGRSELVKTVEGTTGYHCFGPIEEETIRVR</sequence>
<reference evidence="1" key="1">
    <citation type="submission" date="2023-04" db="EMBL/GenBank/DDBJ databases">
        <title>A chromosome-level genome assembly of the parasitoid wasp Eretmocerus hayati.</title>
        <authorList>
            <person name="Zhong Y."/>
            <person name="Liu S."/>
            <person name="Liu Y."/>
        </authorList>
    </citation>
    <scope>NUCLEOTIDE SEQUENCE</scope>
    <source>
        <strain evidence="1">ZJU_SS_LIU_2023</strain>
    </source>
</reference>
<evidence type="ECO:0000313" key="1">
    <source>
        <dbReference type="EMBL" id="KAJ8668573.1"/>
    </source>
</evidence>
<dbReference type="Proteomes" id="UP001239111">
    <property type="component" value="Chromosome 4"/>
</dbReference>
<keyword evidence="2" id="KW-1185">Reference proteome</keyword>
<name>A0ACC2NBP9_9HYME</name>
<evidence type="ECO:0000313" key="2">
    <source>
        <dbReference type="Proteomes" id="UP001239111"/>
    </source>
</evidence>
<accession>A0ACC2NBP9</accession>
<comment type="caution">
    <text evidence="1">The sequence shown here is derived from an EMBL/GenBank/DDBJ whole genome shotgun (WGS) entry which is preliminary data.</text>
</comment>
<dbReference type="EMBL" id="CM056744">
    <property type="protein sequence ID" value="KAJ8668573.1"/>
    <property type="molecule type" value="Genomic_DNA"/>
</dbReference>